<protein>
    <recommendedName>
        <fullName evidence="14">[histone H4]-N-methyl-L-lysine20 N-methyltransferase KMT5B</fullName>
        <ecNumber evidence="3">2.1.1.361</ecNumber>
        <ecNumber evidence="4">2.1.1.362</ecNumber>
    </recommendedName>
    <alternativeName>
        <fullName evidence="15">[histone H4]-lysine20 N-methyltransferase KMT5B</fullName>
    </alternativeName>
</protein>
<dbReference type="PANTHER" id="PTHR12977">
    <property type="entry name" value="SUPPRESSOR OF VARIEGATION 4-20-RELATED"/>
    <property type="match status" value="1"/>
</dbReference>
<evidence type="ECO:0000256" key="7">
    <source>
        <dbReference type="ARBA" id="ARBA00022603"/>
    </source>
</evidence>
<evidence type="ECO:0000256" key="5">
    <source>
        <dbReference type="ARBA" id="ARBA00022454"/>
    </source>
</evidence>
<evidence type="ECO:0000256" key="15">
    <source>
        <dbReference type="ARBA" id="ARBA00031835"/>
    </source>
</evidence>
<feature type="domain" description="SET" evidence="19">
    <location>
        <begin position="135"/>
        <end position="250"/>
    </location>
</feature>
<dbReference type="AlphaFoldDB" id="A0AAJ7SUL4"/>
<dbReference type="RefSeq" id="XP_032805051.1">
    <property type="nucleotide sequence ID" value="XM_032949160.1"/>
</dbReference>
<keyword evidence="20" id="KW-1185">Reference proteome</keyword>
<feature type="compositionally biased region" description="Low complexity" evidence="18">
    <location>
        <begin position="351"/>
        <end position="360"/>
    </location>
</feature>
<keyword evidence="8" id="KW-0808">Transferase</keyword>
<dbReference type="InterPro" id="IPR025790">
    <property type="entry name" value="Suv4-20_animal"/>
</dbReference>
<dbReference type="FunFam" id="1.10.10.1700:FF:000001">
    <property type="entry name" value="Histone-lysine N-methyltransferase"/>
    <property type="match status" value="1"/>
</dbReference>
<name>A0AAJ7SUL4_PETMA</name>
<feature type="region of interest" description="Disordered" evidence="18">
    <location>
        <begin position="513"/>
        <end position="559"/>
    </location>
</feature>
<dbReference type="GO" id="GO:0140941">
    <property type="term" value="F:histone H4K20me methyltransferase activity"/>
    <property type="evidence" value="ECO:0007669"/>
    <property type="project" value="UniProtKB-EC"/>
</dbReference>
<evidence type="ECO:0000256" key="13">
    <source>
        <dbReference type="ARBA" id="ARBA00023242"/>
    </source>
</evidence>
<gene>
    <name evidence="21" type="primary">LOC116939989</name>
</gene>
<dbReference type="PANTHER" id="PTHR12977:SF4">
    <property type="entry name" value="HISTONE-LYSINE N-METHYLTRANSFERASE KMT5B"/>
    <property type="match status" value="1"/>
</dbReference>
<evidence type="ECO:0000313" key="20">
    <source>
        <dbReference type="Proteomes" id="UP001318040"/>
    </source>
</evidence>
<feature type="compositionally biased region" description="Basic residues" evidence="18">
    <location>
        <begin position="543"/>
        <end position="554"/>
    </location>
</feature>
<evidence type="ECO:0000256" key="6">
    <source>
        <dbReference type="ARBA" id="ARBA00022491"/>
    </source>
</evidence>
<evidence type="ECO:0000256" key="14">
    <source>
        <dbReference type="ARBA" id="ARBA00031786"/>
    </source>
</evidence>
<dbReference type="FunFam" id="2.170.270.10:FF:000006">
    <property type="entry name" value="Histone-lysine N-methyltransferase"/>
    <property type="match status" value="1"/>
</dbReference>
<dbReference type="GeneID" id="116939989"/>
<evidence type="ECO:0000256" key="1">
    <source>
        <dbReference type="ARBA" id="ARBA00004123"/>
    </source>
</evidence>
<dbReference type="PROSITE" id="PS51570">
    <property type="entry name" value="SAM_MT43_SUVAR420_2"/>
    <property type="match status" value="1"/>
</dbReference>
<evidence type="ECO:0000256" key="11">
    <source>
        <dbReference type="ARBA" id="ARBA00023015"/>
    </source>
</evidence>
<keyword evidence="6" id="KW-0678">Repressor</keyword>
<dbReference type="SMART" id="SM00317">
    <property type="entry name" value="SET"/>
    <property type="match status" value="1"/>
</dbReference>
<dbReference type="InterPro" id="IPR041938">
    <property type="entry name" value="Hist-Lys_N-MTase_N"/>
</dbReference>
<feature type="compositionally biased region" description="Basic residues" evidence="18">
    <location>
        <begin position="369"/>
        <end position="380"/>
    </location>
</feature>
<dbReference type="EC" id="2.1.1.361" evidence="3"/>
<dbReference type="GO" id="GO:0005634">
    <property type="term" value="C:nucleus"/>
    <property type="evidence" value="ECO:0007669"/>
    <property type="project" value="UniProtKB-SubCell"/>
</dbReference>
<feature type="compositionally biased region" description="Basic and acidic residues" evidence="18">
    <location>
        <begin position="666"/>
        <end position="693"/>
    </location>
</feature>
<keyword evidence="7" id="KW-0489">Methyltransferase</keyword>
<evidence type="ECO:0000256" key="18">
    <source>
        <dbReference type="SAM" id="MobiDB-lite"/>
    </source>
</evidence>
<dbReference type="Pfam" id="PF00856">
    <property type="entry name" value="SET"/>
    <property type="match status" value="1"/>
</dbReference>
<keyword evidence="12" id="KW-0804">Transcription</keyword>
<evidence type="ECO:0000256" key="9">
    <source>
        <dbReference type="ARBA" id="ARBA00022691"/>
    </source>
</evidence>
<evidence type="ECO:0000256" key="16">
    <source>
        <dbReference type="ARBA" id="ARBA00048602"/>
    </source>
</evidence>
<evidence type="ECO:0000256" key="12">
    <source>
        <dbReference type="ARBA" id="ARBA00023163"/>
    </source>
</evidence>
<feature type="region of interest" description="Disordered" evidence="18">
    <location>
        <begin position="329"/>
        <end position="386"/>
    </location>
</feature>
<dbReference type="InterPro" id="IPR001214">
    <property type="entry name" value="SET_dom"/>
</dbReference>
<organism evidence="20 21">
    <name type="scientific">Petromyzon marinus</name>
    <name type="common">Sea lamprey</name>
    <dbReference type="NCBI Taxonomy" id="7757"/>
    <lineage>
        <taxon>Eukaryota</taxon>
        <taxon>Metazoa</taxon>
        <taxon>Chordata</taxon>
        <taxon>Craniata</taxon>
        <taxon>Vertebrata</taxon>
        <taxon>Cyclostomata</taxon>
        <taxon>Hyperoartia</taxon>
        <taxon>Petromyzontiformes</taxon>
        <taxon>Petromyzontidae</taxon>
        <taxon>Petromyzon</taxon>
    </lineage>
</organism>
<evidence type="ECO:0000256" key="17">
    <source>
        <dbReference type="ARBA" id="ARBA00048710"/>
    </source>
</evidence>
<evidence type="ECO:0000256" key="2">
    <source>
        <dbReference type="ARBA" id="ARBA00004286"/>
    </source>
</evidence>
<dbReference type="Gene3D" id="1.10.10.1700">
    <property type="entry name" value="Histone-lysine N-methyltransferase"/>
    <property type="match status" value="1"/>
</dbReference>
<dbReference type="InterPro" id="IPR039977">
    <property type="entry name" value="Suv4-20/Set9"/>
</dbReference>
<keyword evidence="9" id="KW-0949">S-adenosyl-L-methionine</keyword>
<evidence type="ECO:0000256" key="10">
    <source>
        <dbReference type="ARBA" id="ARBA00022853"/>
    </source>
</evidence>
<comment type="subcellular location">
    <subcellularLocation>
        <location evidence="2">Chromosome</location>
    </subcellularLocation>
    <subcellularLocation>
        <location evidence="1">Nucleus</location>
    </subcellularLocation>
</comment>
<evidence type="ECO:0000256" key="4">
    <source>
        <dbReference type="ARBA" id="ARBA00012188"/>
    </source>
</evidence>
<sequence length="776" mass="86803">MTTPAHISHSVLSTDIRRCKAMVFENRSSRYAPSTGMTPKELCDNDDLATSLVLDPYLAFQTHKMNMRFRPVKGRQEELKEVMEQLKKDGDIEKAYLGLTSGDWARHYFLTKNKVQEQTLKEHVFRYLRPFLTESGFEILPCNRYSSETNGAKVVATRAWKKNDKIELLVGCIAELSEIEENMLLRHGVNDFSVMYSTRKNCAQLWLGPAAFINHDCRPNCKFVSTGRDTACVKVLRDIEPGEEISCHYGDGFFGENNDFCECYTCERRGEGAFKSKVKANVEGTITNSKYGFRETDKRMNRLKKLSSTGQDGCRDKTANPALLQKQQHLIQEGPTGRLRRSRGKDKNAWSLPSSTLSTPNSCGCDTKKSRKLNRTKPAKSTRQTATKHNSWAEYCNGVGPNGKAVWKGRVSDSGGLNSKAVYKGRMSDSVANGKLVWKNHAVDGVNGKAVWKGRMSGRRAVLVNAPLAQRRCERRTRSSTAFDEMLAECQHANDEDDAEVVEVDGDVEAQTERVRVSQSEASDNHTESVKLAPYQRKASQGSRRKKKRQTRRRLILDKSGKACDTTELTPSLISPLSDSVWDCNQEASEADPSTPTAWSPNGFLTATSTNERHDGAVDGHVLERVKSGSPSKRKKKHPITRYDAQLILENNTGIPKLTLRRRRNSGHDNGEGSESSPHEWMQHKMSRERLQERVAATDATFSHGSGGSSGSSGSSEGSSCREDSHNDEPDEGVLYFPQVKRLRLIVGNDSIDIDISSRQKELALRRQNINSHGET</sequence>
<dbReference type="InterPro" id="IPR046341">
    <property type="entry name" value="SET_dom_sf"/>
</dbReference>
<proteinExistence type="predicted"/>
<dbReference type="EC" id="2.1.1.362" evidence="4"/>
<dbReference type="GO" id="GO:0140944">
    <property type="term" value="F:histone H4K20 monomethyltransferase activity"/>
    <property type="evidence" value="ECO:0007669"/>
    <property type="project" value="UniProtKB-EC"/>
</dbReference>
<evidence type="ECO:0000256" key="8">
    <source>
        <dbReference type="ARBA" id="ARBA00022679"/>
    </source>
</evidence>
<keyword evidence="10" id="KW-0156">Chromatin regulator</keyword>
<feature type="region of interest" description="Disordered" evidence="18">
    <location>
        <begin position="656"/>
        <end position="733"/>
    </location>
</feature>
<evidence type="ECO:0000259" key="19">
    <source>
        <dbReference type="PROSITE" id="PS50280"/>
    </source>
</evidence>
<evidence type="ECO:0000256" key="3">
    <source>
        <dbReference type="ARBA" id="ARBA00012187"/>
    </source>
</evidence>
<dbReference type="SUPFAM" id="SSF82199">
    <property type="entry name" value="SET domain"/>
    <property type="match status" value="1"/>
</dbReference>
<keyword evidence="13" id="KW-0539">Nucleus</keyword>
<dbReference type="GO" id="GO:0032259">
    <property type="term" value="P:methylation"/>
    <property type="evidence" value="ECO:0007669"/>
    <property type="project" value="UniProtKB-KW"/>
</dbReference>
<keyword evidence="5" id="KW-0158">Chromosome</keyword>
<dbReference type="GO" id="GO:0005694">
    <property type="term" value="C:chromosome"/>
    <property type="evidence" value="ECO:0007669"/>
    <property type="project" value="UniProtKB-SubCell"/>
</dbReference>
<comment type="catalytic activity">
    <reaction evidence="17">
        <text>N(6)-methyl-L-lysyl(20)-[histone H4] + S-adenosyl-L-methionine = N(6),N(6)-dimethyl-L-lysyl(20)-[histone H4] + S-adenosyl-L-homocysteine + H(+)</text>
        <dbReference type="Rhea" id="RHEA:60348"/>
        <dbReference type="Rhea" id="RHEA-COMP:15555"/>
        <dbReference type="Rhea" id="RHEA-COMP:15556"/>
        <dbReference type="ChEBI" id="CHEBI:15378"/>
        <dbReference type="ChEBI" id="CHEBI:57856"/>
        <dbReference type="ChEBI" id="CHEBI:59789"/>
        <dbReference type="ChEBI" id="CHEBI:61929"/>
        <dbReference type="ChEBI" id="CHEBI:61976"/>
        <dbReference type="EC" id="2.1.1.362"/>
    </reaction>
    <physiologicalReaction direction="left-to-right" evidence="17">
        <dbReference type="Rhea" id="RHEA:60349"/>
    </physiologicalReaction>
</comment>
<keyword evidence="11" id="KW-0805">Transcription regulation</keyword>
<dbReference type="Proteomes" id="UP001318040">
    <property type="component" value="Chromosome 7"/>
</dbReference>
<evidence type="ECO:0000313" key="21">
    <source>
        <dbReference type="RefSeq" id="XP_032805051.1"/>
    </source>
</evidence>
<reference evidence="21" key="1">
    <citation type="submission" date="2025-08" db="UniProtKB">
        <authorList>
            <consortium name="RefSeq"/>
        </authorList>
    </citation>
    <scope>IDENTIFICATION</scope>
    <source>
        <tissue evidence="21">Sperm</tissue>
    </source>
</reference>
<comment type="catalytic activity">
    <reaction evidence="16">
        <text>N(6),N(6)-dimethyl-L-lysyl(20)-[histone H4] + S-adenosyl-L-methionine = N(6),N(6),N(6)-trimethyl-L-lysyl(20)-[histone H4] + S-adenosyl-L-homocysteine + H(+)</text>
        <dbReference type="Rhea" id="RHEA:61992"/>
        <dbReference type="Rhea" id="RHEA-COMP:15556"/>
        <dbReference type="Rhea" id="RHEA-COMP:15998"/>
        <dbReference type="ChEBI" id="CHEBI:15378"/>
        <dbReference type="ChEBI" id="CHEBI:57856"/>
        <dbReference type="ChEBI" id="CHEBI:59789"/>
        <dbReference type="ChEBI" id="CHEBI:61961"/>
        <dbReference type="ChEBI" id="CHEBI:61976"/>
    </reaction>
    <physiologicalReaction direction="left-to-right" evidence="16">
        <dbReference type="Rhea" id="RHEA:61993"/>
    </physiologicalReaction>
</comment>
<accession>A0AAJ7SUL4</accession>
<dbReference type="PROSITE" id="PS50280">
    <property type="entry name" value="SET"/>
    <property type="match status" value="1"/>
</dbReference>
<dbReference type="Gene3D" id="2.170.270.10">
    <property type="entry name" value="SET domain"/>
    <property type="match status" value="1"/>
</dbReference>